<feature type="region of interest" description="Disordered" evidence="6">
    <location>
        <begin position="92"/>
        <end position="119"/>
    </location>
</feature>
<evidence type="ECO:0000256" key="3">
    <source>
        <dbReference type="ARBA" id="ARBA00022692"/>
    </source>
</evidence>
<feature type="transmembrane region" description="Helical" evidence="7">
    <location>
        <begin position="357"/>
        <end position="375"/>
    </location>
</feature>
<dbReference type="GO" id="GO:0006644">
    <property type="term" value="P:phospholipid metabolic process"/>
    <property type="evidence" value="ECO:0007669"/>
    <property type="project" value="InterPro"/>
</dbReference>
<keyword evidence="5 7" id="KW-0472">Membrane</keyword>
<keyword evidence="3 7" id="KW-0812">Transmembrane</keyword>
<reference evidence="10" key="1">
    <citation type="submission" date="2016-11" db="UniProtKB">
        <authorList>
            <consortium name="WormBaseParasite"/>
        </authorList>
    </citation>
    <scope>IDENTIFICATION</scope>
</reference>
<evidence type="ECO:0000256" key="5">
    <source>
        <dbReference type="ARBA" id="ARBA00023136"/>
    </source>
</evidence>
<evidence type="ECO:0000256" key="6">
    <source>
        <dbReference type="SAM" id="MobiDB-lite"/>
    </source>
</evidence>
<evidence type="ECO:0000313" key="9">
    <source>
        <dbReference type="Proteomes" id="UP000095287"/>
    </source>
</evidence>
<evidence type="ECO:0000256" key="4">
    <source>
        <dbReference type="ARBA" id="ARBA00022989"/>
    </source>
</evidence>
<dbReference type="InterPro" id="IPR043216">
    <property type="entry name" value="PAP-like"/>
</dbReference>
<name>A0A1I7ZHC8_9BILA</name>
<evidence type="ECO:0000259" key="8">
    <source>
        <dbReference type="SMART" id="SM00014"/>
    </source>
</evidence>
<dbReference type="GO" id="GO:0007165">
    <property type="term" value="P:signal transduction"/>
    <property type="evidence" value="ECO:0007669"/>
    <property type="project" value="TreeGrafter"/>
</dbReference>
<feature type="transmembrane region" description="Helical" evidence="7">
    <location>
        <begin position="251"/>
        <end position="273"/>
    </location>
</feature>
<dbReference type="GO" id="GO:0046839">
    <property type="term" value="P:phospholipid dephosphorylation"/>
    <property type="evidence" value="ECO:0007669"/>
    <property type="project" value="TreeGrafter"/>
</dbReference>
<dbReference type="SMART" id="SM00014">
    <property type="entry name" value="acidPPc"/>
    <property type="match status" value="1"/>
</dbReference>
<keyword evidence="4 7" id="KW-1133">Transmembrane helix</keyword>
<dbReference type="WBParaSite" id="L893_g2641.t1">
    <property type="protein sequence ID" value="L893_g2641.t1"/>
    <property type="gene ID" value="L893_g2641"/>
</dbReference>
<dbReference type="PANTHER" id="PTHR10165:SF201">
    <property type="entry name" value="PHOSPHATIDIC ACID PHOSPHATASE TYPE 2_HALOPEROXIDASE DOMAIN-CONTAINING PROTEIN"/>
    <property type="match status" value="1"/>
</dbReference>
<dbReference type="InterPro" id="IPR000326">
    <property type="entry name" value="PAP2/HPO"/>
</dbReference>
<feature type="transmembrane region" description="Helical" evidence="7">
    <location>
        <begin position="150"/>
        <end position="173"/>
    </location>
</feature>
<dbReference type="Gene3D" id="1.20.144.10">
    <property type="entry name" value="Phosphatidic acid phosphatase type 2/haloperoxidase"/>
    <property type="match status" value="1"/>
</dbReference>
<dbReference type="PANTHER" id="PTHR10165">
    <property type="entry name" value="LIPID PHOSPHATE PHOSPHATASE"/>
    <property type="match status" value="1"/>
</dbReference>
<dbReference type="GO" id="GO:0005886">
    <property type="term" value="C:plasma membrane"/>
    <property type="evidence" value="ECO:0007669"/>
    <property type="project" value="TreeGrafter"/>
</dbReference>
<organism evidence="9 10">
    <name type="scientific">Steinernema glaseri</name>
    <dbReference type="NCBI Taxonomy" id="37863"/>
    <lineage>
        <taxon>Eukaryota</taxon>
        <taxon>Metazoa</taxon>
        <taxon>Ecdysozoa</taxon>
        <taxon>Nematoda</taxon>
        <taxon>Chromadorea</taxon>
        <taxon>Rhabditida</taxon>
        <taxon>Tylenchina</taxon>
        <taxon>Panagrolaimomorpha</taxon>
        <taxon>Strongyloidoidea</taxon>
        <taxon>Steinernematidae</taxon>
        <taxon>Steinernema</taxon>
    </lineage>
</organism>
<evidence type="ECO:0000256" key="2">
    <source>
        <dbReference type="ARBA" id="ARBA00008816"/>
    </source>
</evidence>
<comment type="similarity">
    <text evidence="2">Belongs to the PA-phosphatase related phosphoesterase family.</text>
</comment>
<protein>
    <submittedName>
        <fullName evidence="10">AcidPPc domain-containing protein</fullName>
    </submittedName>
</protein>
<dbReference type="GO" id="GO:0008195">
    <property type="term" value="F:phosphatidate phosphatase activity"/>
    <property type="evidence" value="ECO:0007669"/>
    <property type="project" value="TreeGrafter"/>
</dbReference>
<dbReference type="InterPro" id="IPR036938">
    <property type="entry name" value="PAP2/HPO_sf"/>
</dbReference>
<feature type="transmembrane region" description="Helical" evidence="7">
    <location>
        <begin position="329"/>
        <end position="345"/>
    </location>
</feature>
<keyword evidence="9" id="KW-1185">Reference proteome</keyword>
<evidence type="ECO:0000313" key="10">
    <source>
        <dbReference type="WBParaSite" id="L893_g2641.t1"/>
    </source>
</evidence>
<dbReference type="Proteomes" id="UP000095287">
    <property type="component" value="Unplaced"/>
</dbReference>
<accession>A0A1I7ZHC8</accession>
<dbReference type="Pfam" id="PF01569">
    <property type="entry name" value="PAP2"/>
    <property type="match status" value="1"/>
</dbReference>
<dbReference type="AlphaFoldDB" id="A0A1I7ZHC8"/>
<feature type="transmembrane region" description="Helical" evidence="7">
    <location>
        <begin position="381"/>
        <end position="403"/>
    </location>
</feature>
<evidence type="ECO:0000256" key="7">
    <source>
        <dbReference type="SAM" id="Phobius"/>
    </source>
</evidence>
<proteinExistence type="inferred from homology"/>
<evidence type="ECO:0000256" key="1">
    <source>
        <dbReference type="ARBA" id="ARBA00004141"/>
    </source>
</evidence>
<feature type="transmembrane region" description="Helical" evidence="7">
    <location>
        <begin position="209"/>
        <end position="231"/>
    </location>
</feature>
<dbReference type="SUPFAM" id="SSF48317">
    <property type="entry name" value="Acid phosphatase/Vanadium-dependent haloperoxidase"/>
    <property type="match status" value="1"/>
</dbReference>
<feature type="domain" description="Phosphatidic acid phosphatase type 2/haloperoxidase" evidence="8">
    <location>
        <begin position="255"/>
        <end position="399"/>
    </location>
</feature>
<sequence length="447" mass="50089">MVRTCLALHTQTDNNLALSLSANRVRIRQMRVRQTRQTALITQSARDLRSTTTALRKLDSFGVITECSAEISADDPAPVLCIPDKEAKERRRLTKGASWKRASPTTTPSYQGRRKSGDSRPRLFLKSAALSRKKRRPQGYKRRADGPISVSGAMAGMCLVLSAFVAVPFLYLWCMLAEQIPYSEQGFFCDDDEIRNPNRPSTVPSHKMYLVYAIIAVVLIPIAEFSLVRFLSRKGQRVQMIQQRGFQLHPWLFNVAFFILALLCGDLCASIAANVGKRTISRLRPNFISVCQPDLATLCPVGSPNRYVSEYTCLGEANPDLHYSFPSGHATHSAFFAVFMILYLNKRLRVVDPVRPFLQFAIFLLAFYVTLSRVRDFKHRLADVLGGAVLGGSIGCVMVHLIMKNFRPYRYRLVEADGYDEIGSSPSPPPNYPDVVVDKPRVYGSVA</sequence>
<comment type="subcellular location">
    <subcellularLocation>
        <location evidence="1">Membrane</location>
        <topology evidence="1">Multi-pass membrane protein</topology>
    </subcellularLocation>
</comment>